<evidence type="ECO:0000313" key="2">
    <source>
        <dbReference type="EMBL" id="SEC07688.1"/>
    </source>
</evidence>
<keyword evidence="1" id="KW-0812">Transmembrane</keyword>
<name>A0A1H4PKA1_9ACTN</name>
<accession>A0A1H4PKA1</accession>
<dbReference type="AlphaFoldDB" id="A0A1H4PKA1"/>
<gene>
    <name evidence="2" type="ORF">SAMN04489844_1631</name>
</gene>
<keyword evidence="1" id="KW-1133">Transmembrane helix</keyword>
<keyword evidence="3" id="KW-1185">Reference proteome</keyword>
<feature type="transmembrane region" description="Helical" evidence="1">
    <location>
        <begin position="39"/>
        <end position="61"/>
    </location>
</feature>
<dbReference type="Proteomes" id="UP000198742">
    <property type="component" value="Unassembled WGS sequence"/>
</dbReference>
<reference evidence="3" key="1">
    <citation type="submission" date="2016-10" db="EMBL/GenBank/DDBJ databases">
        <authorList>
            <person name="Varghese N."/>
            <person name="Submissions S."/>
        </authorList>
    </citation>
    <scope>NUCLEOTIDE SEQUENCE [LARGE SCALE GENOMIC DNA]</scope>
    <source>
        <strain evidence="3">DSM 22017</strain>
    </source>
</reference>
<sequence>MRLVHTIGVIRWVAMGLIALGVLSMTALTGAGMPQGAEYLSVLALTFVPAAVAALVVYVFFGWLQQTLLMLVGIAKNTASDDILSRF</sequence>
<evidence type="ECO:0000313" key="3">
    <source>
        <dbReference type="Proteomes" id="UP000198742"/>
    </source>
</evidence>
<evidence type="ECO:0000256" key="1">
    <source>
        <dbReference type="SAM" id="Phobius"/>
    </source>
</evidence>
<feature type="transmembrane region" description="Helical" evidence="1">
    <location>
        <begin position="12"/>
        <end position="33"/>
    </location>
</feature>
<dbReference type="EMBL" id="FNRT01000002">
    <property type="protein sequence ID" value="SEC07688.1"/>
    <property type="molecule type" value="Genomic_DNA"/>
</dbReference>
<proteinExistence type="predicted"/>
<protein>
    <submittedName>
        <fullName evidence="2">Uncharacterized protein</fullName>
    </submittedName>
</protein>
<organism evidence="2 3">
    <name type="scientific">Nocardioides exalbidus</name>
    <dbReference type="NCBI Taxonomy" id="402596"/>
    <lineage>
        <taxon>Bacteria</taxon>
        <taxon>Bacillati</taxon>
        <taxon>Actinomycetota</taxon>
        <taxon>Actinomycetes</taxon>
        <taxon>Propionibacteriales</taxon>
        <taxon>Nocardioidaceae</taxon>
        <taxon>Nocardioides</taxon>
    </lineage>
</organism>
<keyword evidence="1" id="KW-0472">Membrane</keyword>